<evidence type="ECO:0000259" key="3">
    <source>
        <dbReference type="PROSITE" id="PS50097"/>
    </source>
</evidence>
<dbReference type="InterPro" id="IPR051095">
    <property type="entry name" value="Dros_DevTransReg"/>
</dbReference>
<feature type="compositionally biased region" description="Basic and acidic residues" evidence="2">
    <location>
        <begin position="276"/>
        <end position="285"/>
    </location>
</feature>
<dbReference type="AlphaFoldDB" id="A0A7R8X2R1"/>
<dbReference type="CDD" id="cd18315">
    <property type="entry name" value="BTB_POZ_BAB-like"/>
    <property type="match status" value="1"/>
</dbReference>
<evidence type="ECO:0000256" key="2">
    <source>
        <dbReference type="SAM" id="MobiDB-lite"/>
    </source>
</evidence>
<feature type="domain" description="BTB" evidence="3">
    <location>
        <begin position="30"/>
        <end position="95"/>
    </location>
</feature>
<dbReference type="PANTHER" id="PTHR23110:SF98">
    <property type="entry name" value="PRE-LOLA-G, ISOFORM C-RELATED"/>
    <property type="match status" value="1"/>
</dbReference>
<dbReference type="InterPro" id="IPR011333">
    <property type="entry name" value="SKP1/BTB/POZ_sf"/>
</dbReference>
<gene>
    <name evidence="4" type="ORF">DSTB1V02_LOCUS2578</name>
</gene>
<evidence type="ECO:0000256" key="1">
    <source>
        <dbReference type="ARBA" id="ARBA00023242"/>
    </source>
</evidence>
<dbReference type="SMART" id="SM00225">
    <property type="entry name" value="BTB"/>
    <property type="match status" value="1"/>
</dbReference>
<accession>A0A7R8X2R1</accession>
<keyword evidence="5" id="KW-1185">Reference proteome</keyword>
<dbReference type="Gene3D" id="3.30.710.10">
    <property type="entry name" value="Potassium Channel Kv1.1, Chain A"/>
    <property type="match status" value="1"/>
</dbReference>
<proteinExistence type="predicted"/>
<dbReference type="OrthoDB" id="45365at2759"/>
<sequence length="321" mass="35705">MSRKYNLKWNSHHAETVQTFESLRSRELFVDVTLSCNGQFLKAHKLVLSALSGYFERILNCDGPGTPIVHFYGVEMYLLKLLVEFMYHGEVEVPAVDVEKFIEIAENLEVKGLKGDNSKNASHGGIDCGESIPIKNADDTLAKKRKRTLQGLKDSLYPHKVQRSHVASYAGLAGWMKTGQQEQKDSHTKAAPMASTSHSHQSKPAVKQSGLNADSIRNEEVLLKEEESDSEEESEEMEAYPEDEGSWGDVSHTSHDEEPVQSESQLPANIPPEVDPQGHPERREGGNLPWAPRIKGSQGEPPRDLRFSFAPDPWKPLGGPA</sequence>
<feature type="compositionally biased region" description="Basic and acidic residues" evidence="2">
    <location>
        <begin position="216"/>
        <end position="225"/>
    </location>
</feature>
<dbReference type="InterPro" id="IPR000210">
    <property type="entry name" value="BTB/POZ_dom"/>
</dbReference>
<name>A0A7R8X2R1_9CRUS</name>
<dbReference type="SUPFAM" id="SSF54695">
    <property type="entry name" value="POZ domain"/>
    <property type="match status" value="1"/>
</dbReference>
<dbReference type="PROSITE" id="PS50097">
    <property type="entry name" value="BTB"/>
    <property type="match status" value="1"/>
</dbReference>
<organism evidence="4">
    <name type="scientific">Darwinula stevensoni</name>
    <dbReference type="NCBI Taxonomy" id="69355"/>
    <lineage>
        <taxon>Eukaryota</taxon>
        <taxon>Metazoa</taxon>
        <taxon>Ecdysozoa</taxon>
        <taxon>Arthropoda</taxon>
        <taxon>Crustacea</taxon>
        <taxon>Oligostraca</taxon>
        <taxon>Ostracoda</taxon>
        <taxon>Podocopa</taxon>
        <taxon>Podocopida</taxon>
        <taxon>Darwinulocopina</taxon>
        <taxon>Darwinuloidea</taxon>
        <taxon>Darwinulidae</taxon>
        <taxon>Darwinula</taxon>
    </lineage>
</organism>
<protein>
    <recommendedName>
        <fullName evidence="3">BTB domain-containing protein</fullName>
    </recommendedName>
</protein>
<evidence type="ECO:0000313" key="4">
    <source>
        <dbReference type="EMBL" id="CAD7242621.1"/>
    </source>
</evidence>
<feature type="compositionally biased region" description="Acidic residues" evidence="2">
    <location>
        <begin position="226"/>
        <end position="246"/>
    </location>
</feature>
<dbReference type="Pfam" id="PF00651">
    <property type="entry name" value="BTB"/>
    <property type="match status" value="1"/>
</dbReference>
<reference evidence="4" key="1">
    <citation type="submission" date="2020-11" db="EMBL/GenBank/DDBJ databases">
        <authorList>
            <person name="Tran Van P."/>
        </authorList>
    </citation>
    <scope>NUCLEOTIDE SEQUENCE</scope>
</reference>
<dbReference type="GO" id="GO:0006357">
    <property type="term" value="P:regulation of transcription by RNA polymerase II"/>
    <property type="evidence" value="ECO:0007669"/>
    <property type="project" value="TreeGrafter"/>
</dbReference>
<dbReference type="PANTHER" id="PTHR23110">
    <property type="entry name" value="BTB DOMAIN TRANSCRIPTION FACTOR"/>
    <property type="match status" value="1"/>
</dbReference>
<dbReference type="EMBL" id="LR899812">
    <property type="protein sequence ID" value="CAD7242621.1"/>
    <property type="molecule type" value="Genomic_DNA"/>
</dbReference>
<evidence type="ECO:0000313" key="5">
    <source>
        <dbReference type="Proteomes" id="UP000677054"/>
    </source>
</evidence>
<dbReference type="GO" id="GO:0005634">
    <property type="term" value="C:nucleus"/>
    <property type="evidence" value="ECO:0007669"/>
    <property type="project" value="TreeGrafter"/>
</dbReference>
<dbReference type="Proteomes" id="UP000677054">
    <property type="component" value="Unassembled WGS sequence"/>
</dbReference>
<dbReference type="EMBL" id="CAJPEV010000295">
    <property type="protein sequence ID" value="CAG0883592.1"/>
    <property type="molecule type" value="Genomic_DNA"/>
</dbReference>
<keyword evidence="1" id="KW-0539">Nucleus</keyword>
<feature type="region of interest" description="Disordered" evidence="2">
    <location>
        <begin position="177"/>
        <end position="321"/>
    </location>
</feature>
<feature type="non-terminal residue" evidence="4">
    <location>
        <position position="1"/>
    </location>
</feature>